<evidence type="ECO:0000256" key="3">
    <source>
        <dbReference type="ARBA" id="ARBA00022989"/>
    </source>
</evidence>
<evidence type="ECO:0000313" key="7">
    <source>
        <dbReference type="Proteomes" id="UP000190166"/>
    </source>
</evidence>
<dbReference type="EMBL" id="FUZZ01000001">
    <property type="protein sequence ID" value="SKC99094.1"/>
    <property type="molecule type" value="Genomic_DNA"/>
</dbReference>
<feature type="transmembrane region" description="Helical" evidence="5">
    <location>
        <begin position="105"/>
        <end position="123"/>
    </location>
</feature>
<feature type="transmembrane region" description="Helical" evidence="5">
    <location>
        <begin position="21"/>
        <end position="41"/>
    </location>
</feature>
<comment type="subcellular location">
    <subcellularLocation>
        <location evidence="1">Membrane</location>
        <topology evidence="1">Multi-pass membrane protein</topology>
    </subcellularLocation>
</comment>
<keyword evidence="2 5" id="KW-0812">Transmembrane</keyword>
<evidence type="ECO:0000313" key="6">
    <source>
        <dbReference type="EMBL" id="SKC99094.1"/>
    </source>
</evidence>
<dbReference type="InterPro" id="IPR032808">
    <property type="entry name" value="DoxX"/>
</dbReference>
<keyword evidence="7" id="KW-1185">Reference proteome</keyword>
<gene>
    <name evidence="6" type="ORF">SAMN05660461_1366</name>
</gene>
<dbReference type="RefSeq" id="WP_079468634.1">
    <property type="nucleotide sequence ID" value="NZ_FUZZ01000001.1"/>
</dbReference>
<evidence type="ECO:0000256" key="5">
    <source>
        <dbReference type="SAM" id="Phobius"/>
    </source>
</evidence>
<dbReference type="Pfam" id="PF13564">
    <property type="entry name" value="DoxX_2"/>
    <property type="match status" value="1"/>
</dbReference>
<accession>A0A1T5NF97</accession>
<evidence type="ECO:0000256" key="2">
    <source>
        <dbReference type="ARBA" id="ARBA00022692"/>
    </source>
</evidence>
<keyword evidence="3 5" id="KW-1133">Transmembrane helix</keyword>
<proteinExistence type="predicted"/>
<feature type="transmembrane region" description="Helical" evidence="5">
    <location>
        <begin position="53"/>
        <end position="74"/>
    </location>
</feature>
<protein>
    <submittedName>
        <fullName evidence="6">DoxX-like family protein</fullName>
    </submittedName>
</protein>
<organism evidence="6 7">
    <name type="scientific">Chitinophaga ginsengisegetis</name>
    <dbReference type="NCBI Taxonomy" id="393003"/>
    <lineage>
        <taxon>Bacteria</taxon>
        <taxon>Pseudomonadati</taxon>
        <taxon>Bacteroidota</taxon>
        <taxon>Chitinophagia</taxon>
        <taxon>Chitinophagales</taxon>
        <taxon>Chitinophagaceae</taxon>
        <taxon>Chitinophaga</taxon>
    </lineage>
</organism>
<evidence type="ECO:0000256" key="4">
    <source>
        <dbReference type="ARBA" id="ARBA00023136"/>
    </source>
</evidence>
<dbReference type="Proteomes" id="UP000190166">
    <property type="component" value="Unassembled WGS sequence"/>
</dbReference>
<evidence type="ECO:0000256" key="1">
    <source>
        <dbReference type="ARBA" id="ARBA00004141"/>
    </source>
</evidence>
<reference evidence="6 7" key="1">
    <citation type="submission" date="2017-02" db="EMBL/GenBank/DDBJ databases">
        <authorList>
            <person name="Peterson S.W."/>
        </authorList>
    </citation>
    <scope>NUCLEOTIDE SEQUENCE [LARGE SCALE GENOMIC DNA]</scope>
    <source>
        <strain evidence="6 7">DSM 18108</strain>
    </source>
</reference>
<name>A0A1T5NF97_9BACT</name>
<keyword evidence="4 5" id="KW-0472">Membrane</keyword>
<dbReference type="STRING" id="393003.SAMN05660461_1366"/>
<dbReference type="AlphaFoldDB" id="A0A1T5NF97"/>
<dbReference type="GO" id="GO:0016020">
    <property type="term" value="C:membrane"/>
    <property type="evidence" value="ECO:0007669"/>
    <property type="project" value="UniProtKB-SubCell"/>
</dbReference>
<sequence>MEAQTIYLNKKAPSKAANITGWVITVLCVLFLLVDAIMKVIKNIYSMEGSVKLGWPAEQVQGIGIVLLIATILYAIPRTAVLGAILISAYLGGAVAIMSRINEPYYFPVVFGILVWVSLFLRIPALRALFPIQNSQS</sequence>
<feature type="transmembrane region" description="Helical" evidence="5">
    <location>
        <begin position="81"/>
        <end position="99"/>
    </location>
</feature>